<dbReference type="EMBL" id="NUIL01000015">
    <property type="protein sequence ID" value="PGO29200.1"/>
    <property type="molecule type" value="Genomic_DNA"/>
</dbReference>
<accession>A0A2A7FNT0</accession>
<sequence length="317" mass="36619">MNIERLFNEEIRDKKRIGSNIFSRVSTRKGGGNQALRTASYFMKGSNKYKKLSGDVEVYNLNDVISYQEFQVKDKGQQKMFLEAWKARYKAKEIQDKMGISKNVYYKILEEVGLQSDGTRRGRPVANLEDLTVLSDEEMTKYMDNFIDFSLFKNLPKHQQITLLESYLKDFPVQSELAKAWGADLKYIYYIKSVAKKQRKKQEQEEARISERKAVDTISTPIVLDEKLDSATDTSNDESTIEENVAVAEIDDKPQDIESEDNIIEETRQNEDNNNSLTVEIKGNYSTNAIMKSIQSILTTLEDEEEIVNIDLKVRKR</sequence>
<gene>
    <name evidence="1" type="ORF">CN984_12210</name>
</gene>
<evidence type="ECO:0000313" key="2">
    <source>
        <dbReference type="Proteomes" id="UP000223777"/>
    </source>
</evidence>
<organism evidence="1 2">
    <name type="scientific">Bacillus cereus</name>
    <dbReference type="NCBI Taxonomy" id="1396"/>
    <lineage>
        <taxon>Bacteria</taxon>
        <taxon>Bacillati</taxon>
        <taxon>Bacillota</taxon>
        <taxon>Bacilli</taxon>
        <taxon>Bacillales</taxon>
        <taxon>Bacillaceae</taxon>
        <taxon>Bacillus</taxon>
        <taxon>Bacillus cereus group</taxon>
    </lineage>
</organism>
<name>A0A2A7FNT0_BACCE</name>
<protein>
    <submittedName>
        <fullName evidence="1">Uncharacterized protein</fullName>
    </submittedName>
</protein>
<comment type="caution">
    <text evidence="1">The sequence shown here is derived from an EMBL/GenBank/DDBJ whole genome shotgun (WGS) entry which is preliminary data.</text>
</comment>
<evidence type="ECO:0000313" key="1">
    <source>
        <dbReference type="EMBL" id="PGO29200.1"/>
    </source>
</evidence>
<dbReference type="AlphaFoldDB" id="A0A2A7FNT0"/>
<dbReference type="RefSeq" id="WP_097883334.1">
    <property type="nucleotide sequence ID" value="NZ_NUIL01000015.1"/>
</dbReference>
<proteinExistence type="predicted"/>
<dbReference type="Proteomes" id="UP000223777">
    <property type="component" value="Unassembled WGS sequence"/>
</dbReference>
<reference evidence="1 2" key="1">
    <citation type="submission" date="2017-09" db="EMBL/GenBank/DDBJ databases">
        <title>Large-scale bioinformatics analysis of Bacillus genomes uncovers conserved roles of natural products in bacterial physiology.</title>
        <authorList>
            <consortium name="Agbiome Team Llc"/>
            <person name="Bleich R.M."/>
            <person name="Grubbs K.J."/>
            <person name="Santa Maria K.C."/>
            <person name="Allen S.E."/>
            <person name="Farag S."/>
            <person name="Shank E.A."/>
            <person name="Bowers A."/>
        </authorList>
    </citation>
    <scope>NUCLEOTIDE SEQUENCE [LARGE SCALE GENOMIC DNA]</scope>
    <source>
        <strain evidence="1 2">AFS050027</strain>
    </source>
</reference>